<dbReference type="EMBL" id="LN774881">
    <property type="protein sequence ID" value="CEN32215.1"/>
    <property type="molecule type" value="Genomic_DNA"/>
</dbReference>
<evidence type="ECO:0000313" key="2">
    <source>
        <dbReference type="EMBL" id="CEN32215.1"/>
    </source>
</evidence>
<reference evidence="3" key="1">
    <citation type="submission" date="2015-01" db="EMBL/GenBank/DDBJ databases">
        <authorList>
            <person name="Manzano-Marin A."/>
            <person name="Manzano-Marin A."/>
        </authorList>
    </citation>
    <scope>NUCLEOTIDE SEQUENCE [LARGE SCALE GENOMIC DNA]</scope>
    <source>
        <strain evidence="3">obscurior</strain>
    </source>
</reference>
<dbReference type="InterPro" id="IPR011542">
    <property type="entry name" value="SUF_FeS_clus_asmbl_SufD"/>
</dbReference>
<dbReference type="PANTHER" id="PTHR43575:SF1">
    <property type="entry name" value="PROTEIN ABCI7, CHLOROPLASTIC"/>
    <property type="match status" value="1"/>
</dbReference>
<dbReference type="GO" id="GO:0016226">
    <property type="term" value="P:iron-sulfur cluster assembly"/>
    <property type="evidence" value="ECO:0007669"/>
    <property type="project" value="InterPro"/>
</dbReference>
<dbReference type="Pfam" id="PF01458">
    <property type="entry name" value="SUFBD_core"/>
    <property type="match status" value="1"/>
</dbReference>
<gene>
    <name evidence="2" type="primary">sufD</name>
    <name evidence="2" type="ORF">WEOB_274</name>
</gene>
<feature type="domain" description="SUF system FeS cluster assembly SufBD core" evidence="1">
    <location>
        <begin position="172"/>
        <end position="399"/>
    </location>
</feature>
<proteinExistence type="predicted"/>
<evidence type="ECO:0000259" key="1">
    <source>
        <dbReference type="Pfam" id="PF01458"/>
    </source>
</evidence>
<dbReference type="InterPro" id="IPR000825">
    <property type="entry name" value="SUF_FeS_clus_asmbl_SufBD_core"/>
</dbReference>
<organism evidence="2 3">
    <name type="scientific">Candidatus Westeberhardia cardiocondylae</name>
    <dbReference type="NCBI Taxonomy" id="1594731"/>
    <lineage>
        <taxon>Bacteria</taxon>
        <taxon>Pseudomonadati</taxon>
        <taxon>Pseudomonadota</taxon>
        <taxon>Gammaproteobacteria</taxon>
        <taxon>Enterobacterales</taxon>
        <taxon>Enterobacteriaceae</taxon>
        <taxon>ant endosymbionts</taxon>
        <taxon>Candidatus Westeberhardia</taxon>
    </lineage>
</organism>
<dbReference type="InterPro" id="IPR055346">
    <property type="entry name" value="Fe-S_cluster_assembly_SufBD"/>
</dbReference>
<dbReference type="STRING" id="1594731.WEOB_274"/>
<accession>A0A0H5BWU9</accession>
<dbReference type="PANTHER" id="PTHR43575">
    <property type="entry name" value="PROTEIN ABCI7, CHLOROPLASTIC"/>
    <property type="match status" value="1"/>
</dbReference>
<dbReference type="Proteomes" id="UP000242753">
    <property type="component" value="Chromosome I"/>
</dbReference>
<dbReference type="InterPro" id="IPR037284">
    <property type="entry name" value="SUF_FeS_clus_asmbl_SufBD_sf"/>
</dbReference>
<dbReference type="AlphaFoldDB" id="A0A0H5BWU9"/>
<keyword evidence="3" id="KW-1185">Reference proteome</keyword>
<dbReference type="RefSeq" id="WP_281263761.1">
    <property type="nucleotide sequence ID" value="NZ_LN774881.1"/>
</dbReference>
<name>A0A0H5BWU9_9ENTR</name>
<dbReference type="NCBIfam" id="TIGR01981">
    <property type="entry name" value="sufD"/>
    <property type="match status" value="1"/>
</dbReference>
<dbReference type="SUPFAM" id="SSF101960">
    <property type="entry name" value="Stabilizer of iron transporter SufD"/>
    <property type="match status" value="1"/>
</dbReference>
<sequence length="428" mass="49642">MLNSLKHNTDTLSEWHKLFTKKQKTYFSKHSYFHWKNVKSLGIPTSKNKNWKYTSLAKLFANHFIESINNYISIEKKNSLGLQLNSYTLVFINGNFSHSLSDNNIGNWKIQTKYEKNNQLTKNLISSDIFLHLIESLSKKIIKILLPKGKIEKIPLYILHINQGSKEKNTLTTINCQYHIELETGSEGQIIEHFVSDNCFDTHFNGTKTSIIINNNANLNYIKLGLENYVSYHFGYNEIYINHDSIVNSNIIMLGAKFNRHKTSVKINGKGSYLRINSLLMPQKNTINEIRTYLEHNSSNCKSKQLHKIIVHKYGKGIFNGLIKVNKYAKQTTSSMINNNLLLDKLSKVNSKPQLKIYTDDIKCTHASTTGYLDTEQILYLRSRGISYKNAKKMIILSFFSDFIEKIHNKKLQQITLTHIYKILKNYK</sequence>
<evidence type="ECO:0000313" key="3">
    <source>
        <dbReference type="Proteomes" id="UP000242753"/>
    </source>
</evidence>
<dbReference type="KEGG" id="wca:WEOB_274"/>
<protein>
    <submittedName>
        <fullName evidence="2">FeS cluster assembly protein sufD</fullName>
    </submittedName>
</protein>